<protein>
    <submittedName>
        <fullName evidence="3">Uncharacterized protein</fullName>
    </submittedName>
</protein>
<feature type="transmembrane region" description="Helical" evidence="1">
    <location>
        <begin position="224"/>
        <end position="244"/>
    </location>
</feature>
<gene>
    <name evidence="3" type="ORF">PG999_012967</name>
</gene>
<feature type="transmembrane region" description="Helical" evidence="1">
    <location>
        <begin position="183"/>
        <end position="203"/>
    </location>
</feature>
<proteinExistence type="predicted"/>
<dbReference type="EMBL" id="JAQQWP010000010">
    <property type="protein sequence ID" value="KAK8097023.1"/>
    <property type="molecule type" value="Genomic_DNA"/>
</dbReference>
<keyword evidence="2" id="KW-0732">Signal</keyword>
<feature type="transmembrane region" description="Helical" evidence="1">
    <location>
        <begin position="264"/>
        <end position="287"/>
    </location>
</feature>
<feature type="transmembrane region" description="Helical" evidence="1">
    <location>
        <begin position="428"/>
        <end position="446"/>
    </location>
</feature>
<keyword evidence="1" id="KW-0472">Membrane</keyword>
<evidence type="ECO:0000256" key="1">
    <source>
        <dbReference type="SAM" id="Phobius"/>
    </source>
</evidence>
<evidence type="ECO:0000313" key="4">
    <source>
        <dbReference type="Proteomes" id="UP001392437"/>
    </source>
</evidence>
<accession>A0AAW0QE23</accession>
<feature type="signal peptide" evidence="2">
    <location>
        <begin position="1"/>
        <end position="30"/>
    </location>
</feature>
<keyword evidence="1" id="KW-0812">Transmembrane</keyword>
<feature type="transmembrane region" description="Helical" evidence="1">
    <location>
        <begin position="358"/>
        <end position="379"/>
    </location>
</feature>
<feature type="transmembrane region" description="Helical" evidence="1">
    <location>
        <begin position="386"/>
        <end position="408"/>
    </location>
</feature>
<feature type="transmembrane region" description="Helical" evidence="1">
    <location>
        <begin position="307"/>
        <end position="327"/>
    </location>
</feature>
<sequence length="479" mass="53755">MEGRNMGTINTLSTWMLCLTLLFHLPLCSGQESQQDPSVCHYRSHWVKWISSGYFDGKQNCGDLNYILQVVNKDKKKMDFCLAERQHVFGYIREGLRPSLGSGENKGKMPEDCEIDRWWYEGKYPKTREAFCKTATRIARTNGKKNRTAAAQAQPYKNLIHGPRSQCHNKLREELATIGNPDVAGPGVMASYIIQLLLLVIYCSSAFCPDGSLIRRRAERSFTAFYGTSMVLALSIAIASVVTFENKRFDTTESIHSDFALPEIYEYRLLTLAPAFAILPVLVAHTLHEARQRDNVFRRRQALLPRILTALVCLLCVAVIWVIWGIGKQGNQSPVRFVFGGGFNVQVDDFLYQRAGKYTLAIAILTTALPFFGMISIWVSQQPVSLWPGLTFCVICILLALAEVVMLFCIRGMAIKDGQGHSSEIEVGFGQILACFTWFPVLFILISGMEFPGIDDATVGMQQGKRPYQGNYLLQTNAP</sequence>
<evidence type="ECO:0000313" key="3">
    <source>
        <dbReference type="EMBL" id="KAK8097023.1"/>
    </source>
</evidence>
<keyword evidence="4" id="KW-1185">Reference proteome</keyword>
<comment type="caution">
    <text evidence="3">The sequence shown here is derived from an EMBL/GenBank/DDBJ whole genome shotgun (WGS) entry which is preliminary data.</text>
</comment>
<keyword evidence="1" id="KW-1133">Transmembrane helix</keyword>
<dbReference type="AlphaFoldDB" id="A0AAW0QE23"/>
<evidence type="ECO:0000256" key="2">
    <source>
        <dbReference type="SAM" id="SignalP"/>
    </source>
</evidence>
<feature type="chain" id="PRO_5043452200" evidence="2">
    <location>
        <begin position="31"/>
        <end position="479"/>
    </location>
</feature>
<reference evidence="3 4" key="1">
    <citation type="submission" date="2023-01" db="EMBL/GenBank/DDBJ databases">
        <title>Analysis of 21 Apiospora genomes using comparative genomics revels a genus with tremendous synthesis potential of carbohydrate active enzymes and secondary metabolites.</title>
        <authorList>
            <person name="Sorensen T."/>
        </authorList>
    </citation>
    <scope>NUCLEOTIDE SEQUENCE [LARGE SCALE GENOMIC DNA]</scope>
    <source>
        <strain evidence="3 4">CBS 117206</strain>
    </source>
</reference>
<dbReference type="Proteomes" id="UP001392437">
    <property type="component" value="Unassembled WGS sequence"/>
</dbReference>
<name>A0AAW0QE23_9PEZI</name>
<organism evidence="3 4">
    <name type="scientific">Apiospora kogelbergensis</name>
    <dbReference type="NCBI Taxonomy" id="1337665"/>
    <lineage>
        <taxon>Eukaryota</taxon>
        <taxon>Fungi</taxon>
        <taxon>Dikarya</taxon>
        <taxon>Ascomycota</taxon>
        <taxon>Pezizomycotina</taxon>
        <taxon>Sordariomycetes</taxon>
        <taxon>Xylariomycetidae</taxon>
        <taxon>Amphisphaeriales</taxon>
        <taxon>Apiosporaceae</taxon>
        <taxon>Apiospora</taxon>
    </lineage>
</organism>